<reference evidence="2 3" key="1">
    <citation type="submission" date="2018-12" db="EMBL/GenBank/DDBJ databases">
        <title>Genome Sequence of Candidatus Viridilinea halotolerans isolated from saline sulfide-rich spring.</title>
        <authorList>
            <person name="Grouzdev D.S."/>
            <person name="Burganskaya E.I."/>
            <person name="Krutkina M.S."/>
            <person name="Sukhacheva M.V."/>
            <person name="Gorlenko V.M."/>
        </authorList>
    </citation>
    <scope>NUCLEOTIDE SEQUENCE [LARGE SCALE GENOMIC DNA]</scope>
    <source>
        <strain evidence="2">Chok-6</strain>
    </source>
</reference>
<evidence type="ECO:0000256" key="1">
    <source>
        <dbReference type="SAM" id="MobiDB-lite"/>
    </source>
</evidence>
<proteinExistence type="predicted"/>
<name>A0A426U5P0_9CHLR</name>
<accession>A0A426U5P0</accession>
<organism evidence="2 3">
    <name type="scientific">Candidatus Viridilinea halotolerans</name>
    <dbReference type="NCBI Taxonomy" id="2491704"/>
    <lineage>
        <taxon>Bacteria</taxon>
        <taxon>Bacillati</taxon>
        <taxon>Chloroflexota</taxon>
        <taxon>Chloroflexia</taxon>
        <taxon>Chloroflexales</taxon>
        <taxon>Chloroflexineae</taxon>
        <taxon>Oscillochloridaceae</taxon>
        <taxon>Candidatus Viridilinea</taxon>
    </lineage>
</organism>
<dbReference type="SUPFAM" id="SSF52540">
    <property type="entry name" value="P-loop containing nucleoside triphosphate hydrolases"/>
    <property type="match status" value="1"/>
</dbReference>
<feature type="compositionally biased region" description="Low complexity" evidence="1">
    <location>
        <begin position="91"/>
        <end position="109"/>
    </location>
</feature>
<comment type="caution">
    <text evidence="2">The sequence shown here is derived from an EMBL/GenBank/DDBJ whole genome shotgun (WGS) entry which is preliminary data.</text>
</comment>
<evidence type="ECO:0000313" key="2">
    <source>
        <dbReference type="EMBL" id="RRR75225.1"/>
    </source>
</evidence>
<evidence type="ECO:0000313" key="3">
    <source>
        <dbReference type="Proteomes" id="UP000280307"/>
    </source>
</evidence>
<dbReference type="Proteomes" id="UP000280307">
    <property type="component" value="Unassembled WGS sequence"/>
</dbReference>
<dbReference type="CDD" id="cd01127">
    <property type="entry name" value="TrwB_TraG_TraD_VirD4"/>
    <property type="match status" value="1"/>
</dbReference>
<protein>
    <submittedName>
        <fullName evidence="2">Uncharacterized protein</fullName>
    </submittedName>
</protein>
<sequence>MTLITLEELARSLCVAIGGGIAGQLVVAMPGSAIWLLPAGAAVAGCALTVPEIRAEVASTLPMLAAAGQRVRHALPGGQRRALPTSQAEDAPSTSSSAATHPANAAVPPSTSAAKGEQLIPTLESTPHRLIIGHTRGGKTTLMHHMATSWAQQGERVLVADPDAAPGLWPGCTVTGHGDDLESITRMLEEVKVEVAARRKARAQGTRQFPPLHLVIDEAQDVLPAIEGGLELFEDIARRGGKLNIRMTVGVQDKQVRTLGLQGKSEVLRNLQVADVLKNREGQRVAMIRDAETGQKISLAVPDLPNPERLIKPVEPLRGELKPGLMDYPRRDSGSCVNDALAQLIGRDPGLRSWIDGVEIPELAAQFGLRFINGTQLTMEDIVTPGPCAVCFTTGDGVGHVEYTTNPLALLQAMGNPGLLGMFRPGATSPTSKVAPDPDPLLAALLNTSVPSAAGRPETENPVSVSNPHVQRNENSHTQTRVTVTPERNGGGAVVKIFAQAMAGRSRGGPVRGRGLNMRQRRIRIAREQKAEVLRQAYAEARASGIPSFRKAYADLGGNRAEALAAWQAAAPPTKAASAKA</sequence>
<dbReference type="EMBL" id="RSAS01000204">
    <property type="protein sequence ID" value="RRR75225.1"/>
    <property type="molecule type" value="Genomic_DNA"/>
</dbReference>
<feature type="region of interest" description="Disordered" evidence="1">
    <location>
        <begin position="452"/>
        <end position="489"/>
    </location>
</feature>
<feature type="region of interest" description="Disordered" evidence="1">
    <location>
        <begin position="77"/>
        <end position="115"/>
    </location>
</feature>
<dbReference type="AlphaFoldDB" id="A0A426U5P0"/>
<feature type="compositionally biased region" description="Polar residues" evidence="1">
    <location>
        <begin position="461"/>
        <end position="470"/>
    </location>
</feature>
<gene>
    <name evidence="2" type="ORF">EI684_05315</name>
</gene>
<dbReference type="Gene3D" id="3.40.50.300">
    <property type="entry name" value="P-loop containing nucleotide triphosphate hydrolases"/>
    <property type="match status" value="1"/>
</dbReference>
<dbReference type="InterPro" id="IPR027417">
    <property type="entry name" value="P-loop_NTPase"/>
</dbReference>